<feature type="signal peptide" evidence="1">
    <location>
        <begin position="1"/>
        <end position="31"/>
    </location>
</feature>
<organism evidence="2 3">
    <name type="scientific">Ascaris lumbricoides</name>
    <name type="common">Giant roundworm</name>
    <dbReference type="NCBI Taxonomy" id="6252"/>
    <lineage>
        <taxon>Eukaryota</taxon>
        <taxon>Metazoa</taxon>
        <taxon>Ecdysozoa</taxon>
        <taxon>Nematoda</taxon>
        <taxon>Chromadorea</taxon>
        <taxon>Rhabditida</taxon>
        <taxon>Spirurina</taxon>
        <taxon>Ascaridomorpha</taxon>
        <taxon>Ascaridoidea</taxon>
        <taxon>Ascarididae</taxon>
        <taxon>Ascaris</taxon>
    </lineage>
</organism>
<feature type="chain" id="PRO_5005656962" evidence="1">
    <location>
        <begin position="32"/>
        <end position="270"/>
    </location>
</feature>
<dbReference type="InterPro" id="IPR015946">
    <property type="entry name" value="KH_dom-like_a/b"/>
</dbReference>
<dbReference type="SUPFAM" id="SSF89919">
    <property type="entry name" value="Ribosome-binding factor A, RbfA"/>
    <property type="match status" value="1"/>
</dbReference>
<dbReference type="PANTHER" id="PTHR14725">
    <property type="entry name" value="RIBOSOME-BINDING FACTOR A, MITOCHONDRIAL-RELATED"/>
    <property type="match status" value="1"/>
</dbReference>
<name>A0A0M3IHN8_ASCLU</name>
<dbReference type="WBParaSite" id="ALUE_0001795201-mRNA-1">
    <property type="protein sequence ID" value="ALUE_0001795201-mRNA-1"/>
    <property type="gene ID" value="ALUE_0001795201"/>
</dbReference>
<accession>A0A0M3IHN8</accession>
<evidence type="ECO:0000313" key="2">
    <source>
        <dbReference type="Proteomes" id="UP000036681"/>
    </source>
</evidence>
<dbReference type="PANTHER" id="PTHR14725:SF0">
    <property type="entry name" value="RIBOSOME-BINDING FACTOR A, MITOCHONDRIAL-RELATED"/>
    <property type="match status" value="1"/>
</dbReference>
<dbReference type="AlphaFoldDB" id="A0A0M3IHN8"/>
<evidence type="ECO:0000256" key="1">
    <source>
        <dbReference type="SAM" id="SignalP"/>
    </source>
</evidence>
<reference evidence="3" key="1">
    <citation type="submission" date="2017-02" db="UniProtKB">
        <authorList>
            <consortium name="WormBaseParasite"/>
        </authorList>
    </citation>
    <scope>IDENTIFICATION</scope>
</reference>
<evidence type="ECO:0000313" key="3">
    <source>
        <dbReference type="WBParaSite" id="ALUE_0001795201-mRNA-1"/>
    </source>
</evidence>
<protein>
    <submittedName>
        <fullName evidence="3">Ribosome-binding factor A</fullName>
    </submittedName>
</protein>
<keyword evidence="1" id="KW-0732">Signal</keyword>
<sequence>MSRGCIINGRVRIIAMRCLLRIWSCVQSSSAALTVSCPRLAPSRRTGRGCSSVPRCKDEWRVRAATIRGFTRQMTRRFGIDTGLEDTMLLLSAGNKGKQRKLDARKRTQLGVIFAERLIEVIENEEKLASLSVQLTKVDVSPSFIDMRIFWLAKGDHTDQITSAALDEFSSIIRKRLAESMGNITVPQVKFVADRSHLSLTEMDRLFEIADYGMQYRAVSHTGAVLGSLADAGVLPGDKGKKIREKATPKWVRKKNTDVCAENTATKSDV</sequence>
<dbReference type="GO" id="GO:0006364">
    <property type="term" value="P:rRNA processing"/>
    <property type="evidence" value="ECO:0007669"/>
    <property type="project" value="InterPro"/>
</dbReference>
<keyword evidence="2" id="KW-1185">Reference proteome</keyword>
<proteinExistence type="predicted"/>
<dbReference type="InterPro" id="IPR000238">
    <property type="entry name" value="RbfA"/>
</dbReference>
<dbReference type="Gene3D" id="3.30.300.20">
    <property type="match status" value="1"/>
</dbReference>
<dbReference type="InterPro" id="IPR039212">
    <property type="entry name" value="RBFA_mitochondrial"/>
</dbReference>
<dbReference type="Pfam" id="PF02033">
    <property type="entry name" value="RBFA"/>
    <property type="match status" value="1"/>
</dbReference>
<dbReference type="InterPro" id="IPR023799">
    <property type="entry name" value="RbfA_dom_sf"/>
</dbReference>
<dbReference type="Proteomes" id="UP000036681">
    <property type="component" value="Unplaced"/>
</dbReference>